<comment type="caution">
    <text evidence="2">The sequence shown here is derived from an EMBL/GenBank/DDBJ whole genome shotgun (WGS) entry which is preliminary data.</text>
</comment>
<protein>
    <submittedName>
        <fullName evidence="2">Uncharacterized protein</fullName>
    </submittedName>
</protein>
<evidence type="ECO:0000313" key="3">
    <source>
        <dbReference type="Proteomes" id="UP000251714"/>
    </source>
</evidence>
<evidence type="ECO:0000313" key="2">
    <source>
        <dbReference type="EMBL" id="RBA18425.1"/>
    </source>
</evidence>
<dbReference type="EMBL" id="PKMI01000014">
    <property type="protein sequence ID" value="RBA18425.1"/>
    <property type="molecule type" value="Genomic_DNA"/>
</dbReference>
<dbReference type="Proteomes" id="UP000251714">
    <property type="component" value="Unassembled WGS sequence"/>
</dbReference>
<feature type="region of interest" description="Disordered" evidence="1">
    <location>
        <begin position="102"/>
        <end position="121"/>
    </location>
</feature>
<proteinExistence type="predicted"/>
<reference evidence="2 3" key="1">
    <citation type="submission" date="2017-12" db="EMBL/GenBank/DDBJ databases">
        <title>Genome sequence of the mycotoxigenic crop pathogen Fusarium proliferatum, strain ITEM 2341 from Date Palm.</title>
        <authorList>
            <person name="Almiman B.F."/>
            <person name="Shittu T.A."/>
            <person name="Muthumeenakshi S."/>
            <person name="Baroncelli R."/>
            <person name="Sreenivasaprasada S."/>
        </authorList>
    </citation>
    <scope>NUCLEOTIDE SEQUENCE [LARGE SCALE GENOMIC DNA]</scope>
    <source>
        <strain evidence="2 3">ITEM 2341</strain>
    </source>
</reference>
<dbReference type="AlphaFoldDB" id="A0A365NC84"/>
<name>A0A365NC84_GIBIN</name>
<accession>A0A365NC84</accession>
<organism evidence="2 3">
    <name type="scientific">Gibberella intermedia</name>
    <name type="common">Bulb rot disease fungus</name>
    <name type="synonym">Fusarium proliferatum</name>
    <dbReference type="NCBI Taxonomy" id="948311"/>
    <lineage>
        <taxon>Eukaryota</taxon>
        <taxon>Fungi</taxon>
        <taxon>Dikarya</taxon>
        <taxon>Ascomycota</taxon>
        <taxon>Pezizomycotina</taxon>
        <taxon>Sordariomycetes</taxon>
        <taxon>Hypocreomycetidae</taxon>
        <taxon>Hypocreales</taxon>
        <taxon>Nectriaceae</taxon>
        <taxon>Fusarium</taxon>
        <taxon>Fusarium fujikuroi species complex</taxon>
    </lineage>
</organism>
<sequence length="121" mass="13616">MRFASQQSNHHFTSSKWPSRTCREAALAVGMVGCAPDEVKSFPDAWYFQTRRALDMIQRRKLFTLAALHSGPLKTTPSTDREHERTALARFKLSPLDPIRHADLGPYPPDLGGTTKLPVRV</sequence>
<gene>
    <name evidence="2" type="ORF">FPRO05_10720</name>
</gene>
<evidence type="ECO:0000256" key="1">
    <source>
        <dbReference type="SAM" id="MobiDB-lite"/>
    </source>
</evidence>